<dbReference type="FunFam" id="3.90.1490.10:FF:000001">
    <property type="entry name" value="Diphthine--ammonia ligase"/>
    <property type="match status" value="1"/>
</dbReference>
<organism evidence="15 16">
    <name type="scientific">Synchytrium endobioticum</name>
    <dbReference type="NCBI Taxonomy" id="286115"/>
    <lineage>
        <taxon>Eukaryota</taxon>
        <taxon>Fungi</taxon>
        <taxon>Fungi incertae sedis</taxon>
        <taxon>Chytridiomycota</taxon>
        <taxon>Chytridiomycota incertae sedis</taxon>
        <taxon>Chytridiomycetes</taxon>
        <taxon>Synchytriales</taxon>
        <taxon>Synchytriaceae</taxon>
        <taxon>Synchytrium</taxon>
    </lineage>
</organism>
<dbReference type="NCBIfam" id="TIGR00290">
    <property type="entry name" value="MJ0570_dom"/>
    <property type="match status" value="1"/>
</dbReference>
<dbReference type="InterPro" id="IPR014729">
    <property type="entry name" value="Rossmann-like_a/b/a_fold"/>
</dbReference>
<dbReference type="PANTHER" id="PTHR12196:SF2">
    <property type="entry name" value="DIPHTHINE--AMMONIA LIGASE"/>
    <property type="match status" value="1"/>
</dbReference>
<dbReference type="InterPro" id="IPR004097">
    <property type="entry name" value="DHHA2"/>
</dbReference>
<dbReference type="PANTHER" id="PTHR12196">
    <property type="entry name" value="DOMAIN OF UNKNOWN FUNCTION 71 DUF71 -CONTAINING PROTEIN"/>
    <property type="match status" value="1"/>
</dbReference>
<evidence type="ECO:0000256" key="3">
    <source>
        <dbReference type="ARBA" id="ARBA00012089"/>
    </source>
</evidence>
<keyword evidence="8" id="KW-0378">Hydrolase</keyword>
<evidence type="ECO:0000256" key="12">
    <source>
        <dbReference type="ARBA" id="ARBA00031552"/>
    </source>
</evidence>
<dbReference type="STRING" id="286115.A0A507DJA6"/>
<dbReference type="FunFam" id="3.40.50.620:FF:000145">
    <property type="entry name" value="ATP-binding domain containing protein"/>
    <property type="match status" value="1"/>
</dbReference>
<proteinExistence type="predicted"/>
<dbReference type="InterPro" id="IPR001667">
    <property type="entry name" value="DDH_dom"/>
</dbReference>
<evidence type="ECO:0000256" key="13">
    <source>
        <dbReference type="ARBA" id="ARBA00048108"/>
    </source>
</evidence>
<dbReference type="SUPFAM" id="SSF55298">
    <property type="entry name" value="YjgF-like"/>
    <property type="match status" value="2"/>
</dbReference>
<comment type="cofactor">
    <cofactor evidence="1">
        <name>Mn(2+)</name>
        <dbReference type="ChEBI" id="CHEBI:29035"/>
    </cofactor>
</comment>
<dbReference type="InterPro" id="IPR038763">
    <property type="entry name" value="DHH_sf"/>
</dbReference>
<comment type="pathway">
    <text evidence="2">Protein modification; peptidyl-diphthamide biosynthesis.</text>
</comment>
<dbReference type="EC" id="6.3.1.14" evidence="3"/>
<keyword evidence="5" id="KW-0436">Ligase</keyword>
<evidence type="ECO:0000313" key="15">
    <source>
        <dbReference type="EMBL" id="TPX51789.1"/>
    </source>
</evidence>
<evidence type="ECO:0000256" key="1">
    <source>
        <dbReference type="ARBA" id="ARBA00001936"/>
    </source>
</evidence>
<dbReference type="GO" id="GO:0005737">
    <property type="term" value="C:cytoplasm"/>
    <property type="evidence" value="ECO:0007669"/>
    <property type="project" value="InterPro"/>
</dbReference>
<dbReference type="GO" id="GO:0016462">
    <property type="term" value="F:pyrophosphatase activity"/>
    <property type="evidence" value="ECO:0007669"/>
    <property type="project" value="InterPro"/>
</dbReference>
<dbReference type="Pfam" id="PF02833">
    <property type="entry name" value="DHHA2"/>
    <property type="match status" value="1"/>
</dbReference>
<gene>
    <name evidence="15" type="ORF">SeMB42_g01824</name>
</gene>
<dbReference type="GO" id="GO:0046872">
    <property type="term" value="F:metal ion binding"/>
    <property type="evidence" value="ECO:0007669"/>
    <property type="project" value="UniProtKB-KW"/>
</dbReference>
<dbReference type="CDD" id="cd01994">
    <property type="entry name" value="AANH_PF0828-like"/>
    <property type="match status" value="1"/>
</dbReference>
<dbReference type="VEuPathDB" id="FungiDB:SeMB42_g01824"/>
<dbReference type="InterPro" id="IPR006175">
    <property type="entry name" value="YjgF/YER057c/UK114"/>
</dbReference>
<dbReference type="InterPro" id="IPR030662">
    <property type="entry name" value="DPH6/MJ0570"/>
</dbReference>
<keyword evidence="10" id="KW-0464">Manganese</keyword>
<dbReference type="Proteomes" id="UP000317494">
    <property type="component" value="Unassembled WGS sequence"/>
</dbReference>
<dbReference type="SUPFAM" id="SSF64182">
    <property type="entry name" value="DHH phosphoesterases"/>
    <property type="match status" value="1"/>
</dbReference>
<dbReference type="SUPFAM" id="SSF52402">
    <property type="entry name" value="Adenine nucleotide alpha hydrolases-like"/>
    <property type="match status" value="1"/>
</dbReference>
<evidence type="ECO:0000256" key="9">
    <source>
        <dbReference type="ARBA" id="ARBA00022840"/>
    </source>
</evidence>
<comment type="caution">
    <text evidence="15">The sequence shown here is derived from an EMBL/GenBank/DDBJ whole genome shotgun (WGS) entry which is preliminary data.</text>
</comment>
<dbReference type="Pfam" id="PF01902">
    <property type="entry name" value="Diphthami_syn_2"/>
    <property type="match status" value="1"/>
</dbReference>
<evidence type="ECO:0000256" key="10">
    <source>
        <dbReference type="ARBA" id="ARBA00023211"/>
    </source>
</evidence>
<dbReference type="AlphaFoldDB" id="A0A507DJA6"/>
<sequence length="1034" mass="115176">MDDRSLCMMRVVALVSGGKDSFFSVLHAVANGHQVVALANLHPAAAQNDELDSYMFQTVGHDIVPLYAEALSIPLYRRAIQGSSASVASEYTPSEGDEVEDLYHLLKQVRDHLGVDGVASGAILSNYQRCRVEGVCSRLGLTSYAYLWRRAQEELLRDMVDIGMDCVLVKVAAIGLDQRHLGMSLQQVLPHLLNMNAKYDLHVCGEGGEYETITLDMPLFQKRVVLDETQVVVHSDDAFAPVAYLRCKRAHLEVKANFGLSDKLEKLMLDTAVSVHSVDMHCEELNTSLQNITYQSIHVQPQVHWTAPFLAIGQVTPSTDDPSIEQQVDNVMTIIKNILTSHQMTFRHVVLMHVYVQDLTLFGRMNTVYGKYFGCNPSPRVTVQGMLADGKSIQIDCLAVSALENREYMHVQSISYWAPANIGPYSQATSTHATLYVAGQIGLTPQTMTRPSSLNEECLQVIRNQKAVMNAMNYTYDDAIWAVVYVTRLEYINLVKELGFSEVPICYVVVDRLPRECRVEMQIMGGLGVMDDGDGPELMDNYTEEITALESATLTCLVRKRGKHIVAFGRAATKQDFSHTATSLLSVLGSKIYEAKGTSVFSRVFCRPGILLEVLPALQTLNIGGYMSRFLSFLQKSQDVWKLHKPTNLLLVLGNESADLDSIVSATSYAYLQSIIDTTKPVLPVINIPRSEFHLRTDVAKAFQAAFLSTDGDRTYPGGLAASSASDVINVSNYFTFWDDIQAVLPCASIEILLTDHNELAPAQASLLNRVVGIIDHHRDSAQTRHVTPRIVQGVGSCTTLVVEEFAKFSKAALAGAAIDAPLAKWMLSPILMDTVNLELDNGRTTPRDVAAKERLLSAINATTAACAVRARQEFDTTKWYRMLHKAKFAVSHLTTPDLLRKDSKEFKIPTHATHIKLGMASVTWSWPEWTERDGSAQHVISDCIQYAKHEGLDCLVIMTAFEDGEENFQRELILIWLDCSMDRYNEVAARLQNSELRLEEGEKGDRWMYWKQNNVRASRKQVQPILSGILEKL</sequence>
<dbReference type="Gene3D" id="3.30.1330.40">
    <property type="entry name" value="RutC-like"/>
    <property type="match status" value="2"/>
</dbReference>
<keyword evidence="7" id="KW-0547">Nucleotide-binding</keyword>
<evidence type="ECO:0000313" key="16">
    <source>
        <dbReference type="Proteomes" id="UP000317494"/>
    </source>
</evidence>
<dbReference type="Gene3D" id="3.90.1490.10">
    <property type="entry name" value="putative n-type atp pyrophosphatase, domain 2"/>
    <property type="match status" value="1"/>
</dbReference>
<dbReference type="Gene3D" id="3.90.1640.10">
    <property type="entry name" value="inorganic pyrophosphatase (n-terminal core)"/>
    <property type="match status" value="1"/>
</dbReference>
<keyword evidence="9" id="KW-0067">ATP-binding</keyword>
<dbReference type="EMBL" id="QEAN01000050">
    <property type="protein sequence ID" value="TPX51789.1"/>
    <property type="molecule type" value="Genomic_DNA"/>
</dbReference>
<dbReference type="GO" id="GO:0017183">
    <property type="term" value="P:protein histidyl modification to diphthamide"/>
    <property type="evidence" value="ECO:0007669"/>
    <property type="project" value="TreeGrafter"/>
</dbReference>
<protein>
    <recommendedName>
        <fullName evidence="4">Diphthine--ammonia ligase</fullName>
        <ecNumber evidence="3">6.3.1.14</ecNumber>
    </recommendedName>
    <alternativeName>
        <fullName evidence="11">Diphthamide synthase</fullName>
    </alternativeName>
    <alternativeName>
        <fullName evidence="12">Diphthamide synthetase</fullName>
    </alternativeName>
</protein>
<dbReference type="SMART" id="SM01131">
    <property type="entry name" value="DHHA2"/>
    <property type="match status" value="1"/>
</dbReference>
<dbReference type="CDD" id="cd06155">
    <property type="entry name" value="eu_AANH_C_1"/>
    <property type="match status" value="1"/>
</dbReference>
<evidence type="ECO:0000256" key="6">
    <source>
        <dbReference type="ARBA" id="ARBA00022723"/>
    </source>
</evidence>
<feature type="domain" description="DHHA2" evidence="14">
    <location>
        <begin position="881"/>
        <end position="1031"/>
    </location>
</feature>
<dbReference type="GO" id="GO:0017178">
    <property type="term" value="F:diphthine-ammonia ligase activity"/>
    <property type="evidence" value="ECO:0007669"/>
    <property type="project" value="UniProtKB-EC"/>
</dbReference>
<evidence type="ECO:0000256" key="2">
    <source>
        <dbReference type="ARBA" id="ARBA00005156"/>
    </source>
</evidence>
<dbReference type="Pfam" id="PF01368">
    <property type="entry name" value="DHH"/>
    <property type="match status" value="1"/>
</dbReference>
<dbReference type="CDD" id="cd00448">
    <property type="entry name" value="YjgF_YER057c_UK114_family"/>
    <property type="match status" value="1"/>
</dbReference>
<evidence type="ECO:0000256" key="4">
    <source>
        <dbReference type="ARBA" id="ARBA00018426"/>
    </source>
</evidence>
<comment type="catalytic activity">
    <reaction evidence="13">
        <text>diphthine-[translation elongation factor 2] + NH4(+) + ATP = diphthamide-[translation elongation factor 2] + AMP + diphosphate + H(+)</text>
        <dbReference type="Rhea" id="RHEA:19753"/>
        <dbReference type="Rhea" id="RHEA-COMP:10172"/>
        <dbReference type="Rhea" id="RHEA-COMP:10174"/>
        <dbReference type="ChEBI" id="CHEBI:15378"/>
        <dbReference type="ChEBI" id="CHEBI:16692"/>
        <dbReference type="ChEBI" id="CHEBI:28938"/>
        <dbReference type="ChEBI" id="CHEBI:30616"/>
        <dbReference type="ChEBI" id="CHEBI:33019"/>
        <dbReference type="ChEBI" id="CHEBI:82696"/>
        <dbReference type="ChEBI" id="CHEBI:456215"/>
        <dbReference type="EC" id="6.3.1.14"/>
    </reaction>
</comment>
<dbReference type="Pfam" id="PF01042">
    <property type="entry name" value="Ribonuc_L-PSP"/>
    <property type="match status" value="2"/>
</dbReference>
<evidence type="ECO:0000256" key="11">
    <source>
        <dbReference type="ARBA" id="ARBA00029814"/>
    </source>
</evidence>
<dbReference type="InterPro" id="IPR035959">
    <property type="entry name" value="RutC-like_sf"/>
</dbReference>
<evidence type="ECO:0000256" key="7">
    <source>
        <dbReference type="ARBA" id="ARBA00022741"/>
    </source>
</evidence>
<dbReference type="GO" id="GO:0005524">
    <property type="term" value="F:ATP binding"/>
    <property type="evidence" value="ECO:0007669"/>
    <property type="project" value="UniProtKB-KW"/>
</dbReference>
<keyword evidence="6" id="KW-0479">Metal-binding</keyword>
<evidence type="ECO:0000256" key="5">
    <source>
        <dbReference type="ARBA" id="ARBA00022598"/>
    </source>
</evidence>
<reference evidence="15 16" key="1">
    <citation type="journal article" date="2019" name="Sci. Rep.">
        <title>Comparative genomics of chytrid fungi reveal insights into the obligate biotrophic and pathogenic lifestyle of Synchytrium endobioticum.</title>
        <authorList>
            <person name="van de Vossenberg B.T.L.H."/>
            <person name="Warris S."/>
            <person name="Nguyen H.D.T."/>
            <person name="van Gent-Pelzer M.P.E."/>
            <person name="Joly D.L."/>
            <person name="van de Geest H.C."/>
            <person name="Bonants P.J.M."/>
            <person name="Smith D.S."/>
            <person name="Levesque C.A."/>
            <person name="van der Lee T.A.J."/>
        </authorList>
    </citation>
    <scope>NUCLEOTIDE SEQUENCE [LARGE SCALE GENOMIC DNA]</scope>
    <source>
        <strain evidence="15 16">MB42</strain>
    </source>
</reference>
<dbReference type="Gene3D" id="3.10.310.20">
    <property type="entry name" value="DHHA2 domain"/>
    <property type="match status" value="1"/>
</dbReference>
<keyword evidence="16" id="KW-1185">Reference proteome</keyword>
<evidence type="ECO:0000256" key="8">
    <source>
        <dbReference type="ARBA" id="ARBA00022801"/>
    </source>
</evidence>
<accession>A0A507DJA6</accession>
<dbReference type="Gene3D" id="3.40.50.620">
    <property type="entry name" value="HUPs"/>
    <property type="match status" value="1"/>
</dbReference>
<dbReference type="InterPro" id="IPR002761">
    <property type="entry name" value="Diphthami_syn_dom"/>
</dbReference>
<evidence type="ECO:0000259" key="14">
    <source>
        <dbReference type="SMART" id="SM01131"/>
    </source>
</evidence>
<dbReference type="InterPro" id="IPR038222">
    <property type="entry name" value="DHHA2_dom_sf"/>
</dbReference>
<name>A0A507DJA6_9FUNG</name>